<dbReference type="OrthoDB" id="9760040at2"/>
<protein>
    <submittedName>
        <fullName evidence="1">DUF885 domain-containing protein</fullName>
    </submittedName>
</protein>
<dbReference type="EMBL" id="RFFG01000026">
    <property type="protein sequence ID" value="RMI43363.1"/>
    <property type="molecule type" value="Genomic_DNA"/>
</dbReference>
<evidence type="ECO:0000313" key="1">
    <source>
        <dbReference type="EMBL" id="RMI43363.1"/>
    </source>
</evidence>
<comment type="caution">
    <text evidence="1">The sequence shown here is derived from an EMBL/GenBank/DDBJ whole genome shotgun (WGS) entry which is preliminary data.</text>
</comment>
<dbReference type="Proteomes" id="UP000282674">
    <property type="component" value="Unassembled WGS sequence"/>
</dbReference>
<keyword evidence="2" id="KW-1185">Reference proteome</keyword>
<dbReference type="Pfam" id="PF05960">
    <property type="entry name" value="DUF885"/>
    <property type="match status" value="1"/>
</dbReference>
<organism evidence="1 2">
    <name type="scientific">Actinomadura harenae</name>
    <dbReference type="NCBI Taxonomy" id="2483351"/>
    <lineage>
        <taxon>Bacteria</taxon>
        <taxon>Bacillati</taxon>
        <taxon>Actinomycetota</taxon>
        <taxon>Actinomycetes</taxon>
        <taxon>Streptosporangiales</taxon>
        <taxon>Thermomonosporaceae</taxon>
        <taxon>Actinomadura</taxon>
    </lineage>
</organism>
<accession>A0A3M2M3H5</accession>
<proteinExistence type="predicted"/>
<sequence length="554" mass="60466">MTSLDALADRHVDEMAALDPCLAAMMGIAGQDDRLTDYSPDGEAARTDLARRTLAELDKTPVDDTGGARIAAAVLRDRLETEIALADAGVRDQLLDTTDGPVQRLRQAVELLDQGPATRWEPVLARLSAFPAVLAGLTTTLTAARQRGRVAPLRQVQRNIEVCRIAPAYLTGLADRYAQYGGGPLAEPLTAAARAAAAALHDFAHYLETEIAPHAPAHDALGRDAYALGVRDYLGTTLDLEETYAWGWAELARVEAEMAEEAARILPGARVAEVIAALDADPAHRVTSAEAFRRHIQDLADRAIDDLDGTHFTIPEPLRTVDCRIPPVDSGIYYLAPAEDLSRPGTVWWTVPAPDADMITWTVPATMYHEGVPGHHLQLGATTLNTTTLNRFQRTSSELHPGHCEGWGLYAERLMDELGYYRNPAHRLGMLAGGQQLRAARVVLDIGLHLELPIPAGTGFHEGERWNADLGREFLTRHGGAMTPAEVAFEIDRYLGRPGQAIAYKLGERIWLEAREAARHRDGAAFDLRAFHQHALDLGPMGLDRLRAEFTHSA</sequence>
<gene>
    <name evidence="1" type="ORF">EBO15_16910</name>
</gene>
<name>A0A3M2M3H5_9ACTN</name>
<dbReference type="InterPro" id="IPR010281">
    <property type="entry name" value="DUF885"/>
</dbReference>
<dbReference type="AlphaFoldDB" id="A0A3M2M3H5"/>
<dbReference type="PANTHER" id="PTHR33361">
    <property type="entry name" value="GLR0591 PROTEIN"/>
    <property type="match status" value="1"/>
</dbReference>
<reference evidence="1 2" key="1">
    <citation type="submission" date="2018-10" db="EMBL/GenBank/DDBJ databases">
        <title>Isolation from soil.</title>
        <authorList>
            <person name="Hu J."/>
        </authorList>
    </citation>
    <scope>NUCLEOTIDE SEQUENCE [LARGE SCALE GENOMIC DNA]</scope>
    <source>
        <strain evidence="1 2">NEAU-Ht49</strain>
    </source>
</reference>
<evidence type="ECO:0000313" key="2">
    <source>
        <dbReference type="Proteomes" id="UP000282674"/>
    </source>
</evidence>
<dbReference type="PANTHER" id="PTHR33361:SF2">
    <property type="entry name" value="DUF885 DOMAIN-CONTAINING PROTEIN"/>
    <property type="match status" value="1"/>
</dbReference>